<proteinExistence type="predicted"/>
<dbReference type="Proteomes" id="UP000188354">
    <property type="component" value="Chromosome LG14"/>
</dbReference>
<keyword evidence="1" id="KW-1133">Transmembrane helix</keyword>
<dbReference type="Gramene" id="OIV98401">
    <property type="protein sequence ID" value="OIV98401"/>
    <property type="gene ID" value="TanjilG_16728"/>
</dbReference>
<keyword evidence="1" id="KW-0812">Transmembrane</keyword>
<protein>
    <recommendedName>
        <fullName evidence="4">Defensin-like protein</fullName>
    </recommendedName>
</protein>
<evidence type="ECO:0000256" key="1">
    <source>
        <dbReference type="SAM" id="Phobius"/>
    </source>
</evidence>
<dbReference type="AlphaFoldDB" id="A0A4P1QZK1"/>
<dbReference type="EMBL" id="CM007374">
    <property type="protein sequence ID" value="OIV98401.1"/>
    <property type="molecule type" value="Genomic_DNA"/>
</dbReference>
<organism evidence="2 3">
    <name type="scientific">Lupinus angustifolius</name>
    <name type="common">Narrow-leaved blue lupine</name>
    <dbReference type="NCBI Taxonomy" id="3871"/>
    <lineage>
        <taxon>Eukaryota</taxon>
        <taxon>Viridiplantae</taxon>
        <taxon>Streptophyta</taxon>
        <taxon>Embryophyta</taxon>
        <taxon>Tracheophyta</taxon>
        <taxon>Spermatophyta</taxon>
        <taxon>Magnoliopsida</taxon>
        <taxon>eudicotyledons</taxon>
        <taxon>Gunneridae</taxon>
        <taxon>Pentapetalae</taxon>
        <taxon>rosids</taxon>
        <taxon>fabids</taxon>
        <taxon>Fabales</taxon>
        <taxon>Fabaceae</taxon>
        <taxon>Papilionoideae</taxon>
        <taxon>50 kb inversion clade</taxon>
        <taxon>genistoids sensu lato</taxon>
        <taxon>core genistoids</taxon>
        <taxon>Genisteae</taxon>
        <taxon>Lupinus</taxon>
    </lineage>
</organism>
<accession>A0A4P1QZK1</accession>
<evidence type="ECO:0008006" key="4">
    <source>
        <dbReference type="Google" id="ProtNLM"/>
    </source>
</evidence>
<keyword evidence="3" id="KW-1185">Reference proteome</keyword>
<sequence>MANHALNYYHFFVIVVLLVAGGSMMLVAVEASNNELICMDSLGACGPAGECNKKCKAMHSDGAGSCGFNLCTCVYSDGCKRSVVKKNAAVKLDCALLLIFIAFMALAIQSVLTNTIMV</sequence>
<evidence type="ECO:0000313" key="2">
    <source>
        <dbReference type="EMBL" id="OIV98401.1"/>
    </source>
</evidence>
<keyword evidence="1" id="KW-0472">Membrane</keyword>
<dbReference type="KEGG" id="lang:109326760"/>
<dbReference type="OrthoDB" id="993238at2759"/>
<reference evidence="2 3" key="1">
    <citation type="journal article" date="2017" name="Plant Biotechnol. J.">
        <title>A comprehensive draft genome sequence for lupin (Lupinus angustifolius), an emerging health food: insights into plant-microbe interactions and legume evolution.</title>
        <authorList>
            <person name="Hane J.K."/>
            <person name="Ming Y."/>
            <person name="Kamphuis L.G."/>
            <person name="Nelson M.N."/>
            <person name="Garg G."/>
            <person name="Atkins C.A."/>
            <person name="Bayer P.E."/>
            <person name="Bravo A."/>
            <person name="Bringans S."/>
            <person name="Cannon S."/>
            <person name="Edwards D."/>
            <person name="Foley R."/>
            <person name="Gao L.L."/>
            <person name="Harrison M.J."/>
            <person name="Huang W."/>
            <person name="Hurgobin B."/>
            <person name="Li S."/>
            <person name="Liu C.W."/>
            <person name="McGrath A."/>
            <person name="Morahan G."/>
            <person name="Murray J."/>
            <person name="Weller J."/>
            <person name="Jian J."/>
            <person name="Singh K.B."/>
        </authorList>
    </citation>
    <scope>NUCLEOTIDE SEQUENCE [LARGE SCALE GENOMIC DNA]</scope>
    <source>
        <strain evidence="3">cv. Tanjil</strain>
        <tissue evidence="2">Whole plant</tissue>
    </source>
</reference>
<name>A0A4P1QZK1_LUPAN</name>
<gene>
    <name evidence="2" type="ORF">TanjilG_16728</name>
</gene>
<feature type="transmembrane region" description="Helical" evidence="1">
    <location>
        <begin position="6"/>
        <end position="29"/>
    </location>
</feature>
<evidence type="ECO:0000313" key="3">
    <source>
        <dbReference type="Proteomes" id="UP000188354"/>
    </source>
</evidence>
<feature type="transmembrane region" description="Helical" evidence="1">
    <location>
        <begin position="90"/>
        <end position="112"/>
    </location>
</feature>